<dbReference type="RefSeq" id="WP_307324645.1">
    <property type="nucleotide sequence ID" value="NZ_JAUSUG010000006.1"/>
</dbReference>
<name>A0ABT9ZTI5_9BACI</name>
<dbReference type="InterPro" id="IPR036515">
    <property type="entry name" value="Transposase_17_sf"/>
</dbReference>
<evidence type="ECO:0000313" key="2">
    <source>
        <dbReference type="EMBL" id="MDQ0254549.1"/>
    </source>
</evidence>
<feature type="domain" description="Transposase IS200-like" evidence="1">
    <location>
        <begin position="9"/>
        <end position="123"/>
    </location>
</feature>
<reference evidence="2 3" key="1">
    <citation type="submission" date="2023-07" db="EMBL/GenBank/DDBJ databases">
        <title>Genomic Encyclopedia of Type Strains, Phase IV (KMG-IV): sequencing the most valuable type-strain genomes for metagenomic binning, comparative biology and taxonomic classification.</title>
        <authorList>
            <person name="Goeker M."/>
        </authorList>
    </citation>
    <scope>NUCLEOTIDE SEQUENCE [LARGE SCALE GENOMIC DNA]</scope>
    <source>
        <strain evidence="2 3">DSM 9768</strain>
    </source>
</reference>
<dbReference type="PANTHER" id="PTHR34322:SF2">
    <property type="entry name" value="TRANSPOSASE IS200-LIKE DOMAIN-CONTAINING PROTEIN"/>
    <property type="match status" value="1"/>
</dbReference>
<dbReference type="Proteomes" id="UP001230005">
    <property type="component" value="Unassembled WGS sequence"/>
</dbReference>
<organism evidence="2 3">
    <name type="scientific">Evansella vedderi</name>
    <dbReference type="NCBI Taxonomy" id="38282"/>
    <lineage>
        <taxon>Bacteria</taxon>
        <taxon>Bacillati</taxon>
        <taxon>Bacillota</taxon>
        <taxon>Bacilli</taxon>
        <taxon>Bacillales</taxon>
        <taxon>Bacillaceae</taxon>
        <taxon>Evansella</taxon>
    </lineage>
</organism>
<keyword evidence="3" id="KW-1185">Reference proteome</keyword>
<accession>A0ABT9ZTI5</accession>
<gene>
    <name evidence="2" type="ORF">J2S74_001928</name>
</gene>
<sequence>MPVRKRQWYPGAIYHVINRGIRKTPIFLCEEDYNKFYSILDDAFLYSPYALHAYCLMTNHYHLLIQTKEQPLAKLMHAINTPYAIWFNQKYKLTGPLFQNRYSSHPVPSDYGLMTVSAYIHNNPREANICEDPSKYRHSSCSQYVTPDLIADQNSIFTGTAMEEYPSLSLEKNLSLPTENLFYFQANPSDWNRFLTADFTPRSPPKAFSKDRIRQLFPVPLHQHYSRYIEREWKLKQIQKSNQRLKEN</sequence>
<dbReference type="EMBL" id="JAUSUG010000006">
    <property type="protein sequence ID" value="MDQ0254549.1"/>
    <property type="molecule type" value="Genomic_DNA"/>
</dbReference>
<dbReference type="Pfam" id="PF01797">
    <property type="entry name" value="Y1_Tnp"/>
    <property type="match status" value="1"/>
</dbReference>
<dbReference type="Gene3D" id="3.30.70.1290">
    <property type="entry name" value="Transposase IS200-like"/>
    <property type="match status" value="1"/>
</dbReference>
<protein>
    <submittedName>
        <fullName evidence="2">REP element-mobilizing transposase RayT</fullName>
    </submittedName>
</protein>
<evidence type="ECO:0000259" key="1">
    <source>
        <dbReference type="SMART" id="SM01321"/>
    </source>
</evidence>
<dbReference type="SMART" id="SM01321">
    <property type="entry name" value="Y1_Tnp"/>
    <property type="match status" value="1"/>
</dbReference>
<proteinExistence type="predicted"/>
<evidence type="ECO:0000313" key="3">
    <source>
        <dbReference type="Proteomes" id="UP001230005"/>
    </source>
</evidence>
<dbReference type="SUPFAM" id="SSF143422">
    <property type="entry name" value="Transposase IS200-like"/>
    <property type="match status" value="1"/>
</dbReference>
<dbReference type="InterPro" id="IPR002686">
    <property type="entry name" value="Transposase_17"/>
</dbReference>
<comment type="caution">
    <text evidence="2">The sequence shown here is derived from an EMBL/GenBank/DDBJ whole genome shotgun (WGS) entry which is preliminary data.</text>
</comment>
<dbReference type="PANTHER" id="PTHR34322">
    <property type="entry name" value="TRANSPOSASE, Y1_TNP DOMAIN-CONTAINING"/>
    <property type="match status" value="1"/>
</dbReference>